<dbReference type="RefSeq" id="WP_281736907.1">
    <property type="nucleotide sequence ID" value="NZ_JAKETQ010000003.1"/>
</dbReference>
<accession>A0AA41QRT7</accession>
<comment type="similarity">
    <text evidence="2">Belongs to the bacterial PQQ dehydrogenase family.</text>
</comment>
<evidence type="ECO:0000313" key="6">
    <source>
        <dbReference type="Proteomes" id="UP001156140"/>
    </source>
</evidence>
<feature type="domain" description="Pyrrolo-quinoline quinone repeat" evidence="4">
    <location>
        <begin position="24"/>
        <end position="329"/>
    </location>
</feature>
<feature type="domain" description="Pyrrolo-quinoline quinone repeat" evidence="4">
    <location>
        <begin position="447"/>
        <end position="517"/>
    </location>
</feature>
<dbReference type="Pfam" id="PF01011">
    <property type="entry name" value="PQQ"/>
    <property type="match status" value="2"/>
</dbReference>
<proteinExistence type="inferred from homology"/>
<dbReference type="Proteomes" id="UP001156140">
    <property type="component" value="Unassembled WGS sequence"/>
</dbReference>
<dbReference type="Gene3D" id="2.140.10.10">
    <property type="entry name" value="Quinoprotein alcohol dehydrogenase-like superfamily"/>
    <property type="match status" value="1"/>
</dbReference>
<dbReference type="InterPro" id="IPR011047">
    <property type="entry name" value="Quinoprotein_ADH-like_sf"/>
</dbReference>
<dbReference type="InterPro" id="IPR002372">
    <property type="entry name" value="PQQ_rpt_dom"/>
</dbReference>
<reference evidence="5" key="1">
    <citation type="submission" date="2022-03" db="EMBL/GenBank/DDBJ databases">
        <title>The complete genome sequence of a Methyloterrigena soli.</title>
        <authorList>
            <person name="Zi Z."/>
        </authorList>
    </citation>
    <scope>NUCLEOTIDE SEQUENCE</scope>
    <source>
        <strain evidence="5">M48</strain>
    </source>
</reference>
<gene>
    <name evidence="5" type="ORF">ML536_18575</name>
</gene>
<evidence type="ECO:0000259" key="4">
    <source>
        <dbReference type="Pfam" id="PF01011"/>
    </source>
</evidence>
<sequence>MPAASAADVTSDRIVKADSEPQNWLSNNRDYTSQRYSPLDAINKDTVKGLKLAFSVSLNNQAPNYTESTPLAEDGFLYLTDTWGVVYKIDATQGTVGRIVWTMDPGQEKPSIANRGVALADNLVISVANGPARLIGTDKDTGEVLWEKDITGDTPRVEMTGAPLLIKDKIIVGAAGGDAGTRAWMAAYDVATGDEVWKEYNIPAPGEPGSETWGGTNNAWETGGGGMYVTGSYDPEHDLTYWGAGNPVPMFDPSYRPGDNLYTNSVLARNPDTGKLNWYFQYTPNDAWDYDEEGTHILFKGSLNGEEQTLLTHSGRNGFLYTFGANNGQFLKAGAYMDGINWTAGIDVKTGKPVDYDPNKQIQTYAGTATRTDADPTKRACPSIAGGNNFWPSTLSPKTKLIYIPAMTGCVDVTTDTTMHSVDKGWSGGSYVVSERLESSLVAADPLTGQIKKKVQLDYPNYAGALSTAGGLVFTALTDGSIIAFDDETLDEVWRANVGVGFTAPPMTFAVGDKQYIAIASGLSGPARGKLRMTPELAEQRNAAMLFVFGL</sequence>
<name>A0AA41QRT7_9HYPH</name>
<dbReference type="SMART" id="SM00564">
    <property type="entry name" value="PQQ"/>
    <property type="match status" value="5"/>
</dbReference>
<dbReference type="GO" id="GO:0016491">
    <property type="term" value="F:oxidoreductase activity"/>
    <property type="evidence" value="ECO:0007669"/>
    <property type="project" value="UniProtKB-KW"/>
</dbReference>
<dbReference type="PANTHER" id="PTHR32303">
    <property type="entry name" value="QUINOPROTEIN ALCOHOL DEHYDROGENASE (CYTOCHROME C)"/>
    <property type="match status" value="1"/>
</dbReference>
<comment type="caution">
    <text evidence="5">The sequence shown here is derived from an EMBL/GenBank/DDBJ whole genome shotgun (WGS) entry which is preliminary data.</text>
</comment>
<keyword evidence="3" id="KW-0560">Oxidoreductase</keyword>
<evidence type="ECO:0000256" key="3">
    <source>
        <dbReference type="ARBA" id="ARBA00023002"/>
    </source>
</evidence>
<comment type="cofactor">
    <cofactor evidence="1">
        <name>pyrroloquinoline quinone</name>
        <dbReference type="ChEBI" id="CHEBI:58442"/>
    </cofactor>
</comment>
<dbReference type="InterPro" id="IPR018391">
    <property type="entry name" value="PQQ_b-propeller_rpt"/>
</dbReference>
<dbReference type="SUPFAM" id="SSF50998">
    <property type="entry name" value="Quinoprotein alcohol dehydrogenase-like"/>
    <property type="match status" value="1"/>
</dbReference>
<dbReference type="EMBL" id="JALAZD010000003">
    <property type="protein sequence ID" value="MCI0128844.1"/>
    <property type="molecule type" value="Genomic_DNA"/>
</dbReference>
<keyword evidence="6" id="KW-1185">Reference proteome</keyword>
<dbReference type="PANTHER" id="PTHR32303:SF20">
    <property type="entry name" value="QUINOPROTEIN ETHANOL DEHYDROGENASE"/>
    <property type="match status" value="1"/>
</dbReference>
<evidence type="ECO:0000256" key="1">
    <source>
        <dbReference type="ARBA" id="ARBA00001931"/>
    </source>
</evidence>
<evidence type="ECO:0000313" key="5">
    <source>
        <dbReference type="EMBL" id="MCI0128844.1"/>
    </source>
</evidence>
<dbReference type="AlphaFoldDB" id="A0AA41QRT7"/>
<organism evidence="5 6">
    <name type="scientific">Paradevosia shaoguanensis</name>
    <dbReference type="NCBI Taxonomy" id="1335043"/>
    <lineage>
        <taxon>Bacteria</taxon>
        <taxon>Pseudomonadati</taxon>
        <taxon>Pseudomonadota</taxon>
        <taxon>Alphaproteobacteria</taxon>
        <taxon>Hyphomicrobiales</taxon>
        <taxon>Devosiaceae</taxon>
        <taxon>Paradevosia</taxon>
    </lineage>
</organism>
<evidence type="ECO:0000256" key="2">
    <source>
        <dbReference type="ARBA" id="ARBA00008156"/>
    </source>
</evidence>
<protein>
    <submittedName>
        <fullName evidence="5">PQQ-binding-like beta-propeller repeat protein</fullName>
    </submittedName>
</protein>